<comment type="similarity">
    <text evidence="2 11">Belongs to the sulfotransferase 2 family.</text>
</comment>
<dbReference type="OrthoDB" id="2019940at2759"/>
<keyword evidence="3 11" id="KW-0808">Transferase</keyword>
<reference evidence="12" key="1">
    <citation type="journal article" date="2004" name="Nature">
        <title>Genome duplication in the teleost fish Tetraodon nigroviridis reveals the early vertebrate proto-karyotype.</title>
        <authorList>
            <person name="Jaillon O."/>
            <person name="Aury J.-M."/>
            <person name="Brunet F."/>
            <person name="Petit J.-L."/>
            <person name="Stange-Thomann N."/>
            <person name="Mauceli E."/>
            <person name="Bouneau L."/>
            <person name="Fischer C."/>
            <person name="Ozouf-Costaz C."/>
            <person name="Bernot A."/>
            <person name="Nicaud S."/>
            <person name="Jaffe D."/>
            <person name="Fisher S."/>
            <person name="Lutfalla G."/>
            <person name="Dossat C."/>
            <person name="Segurens B."/>
            <person name="Dasilva C."/>
            <person name="Salanoubat M."/>
            <person name="Levy M."/>
            <person name="Boudet N."/>
            <person name="Castellano S."/>
            <person name="Anthouard V."/>
            <person name="Jubin C."/>
            <person name="Castelli V."/>
            <person name="Katinka M."/>
            <person name="Vacherie B."/>
            <person name="Biemont C."/>
            <person name="Skalli Z."/>
            <person name="Cattolico L."/>
            <person name="Poulain J."/>
            <person name="De Berardinis V."/>
            <person name="Cruaud C."/>
            <person name="Duprat S."/>
            <person name="Brottier P."/>
            <person name="Coutanceau J.-P."/>
            <person name="Gouzy J."/>
            <person name="Parra G."/>
            <person name="Lardier G."/>
            <person name="Chapple C."/>
            <person name="McKernan K.J."/>
            <person name="McEwan P."/>
            <person name="Bosak S."/>
            <person name="Kellis M."/>
            <person name="Volff J.-N."/>
            <person name="Guigo R."/>
            <person name="Zody M.C."/>
            <person name="Mesirov J."/>
            <person name="Lindblad-Toh K."/>
            <person name="Birren B."/>
            <person name="Nusbaum C."/>
            <person name="Kahn D."/>
            <person name="Robinson-Rechavi M."/>
            <person name="Laudet V."/>
            <person name="Schachter V."/>
            <person name="Quetier F."/>
            <person name="Saurin W."/>
            <person name="Scarpelli C."/>
            <person name="Wincker P."/>
            <person name="Lander E.S."/>
            <person name="Weissenbach J."/>
            <person name="Roest Crollius H."/>
        </authorList>
    </citation>
    <scope>NUCLEOTIDE SEQUENCE [LARGE SCALE GENOMIC DNA]</scope>
</reference>
<sequence length="281" mass="33273">QEARKKRIADVCSGNVNVEFPGRTRTFEQIPNRELDHLIVDDTHHIIYCYVPKVTLSRLGNPTLTQRLSLLTCVHNSSLYLTFAKFWRRYGSLSRHLMAVKLQQYTKFLFVRDPFVRLISAFRNKFERPNEDFYRLFGSEILRQYGNASSGLPETAAEAFAAGIKPTFQQFITYLLDPETEREKIFNEHWRQVYRLCHPCQVKYDFIGRLETLETDAKHLLKLLEVDHLVHFPSGARNRTTTSWERDWFAQIPLTMRRELYRLYEPDFELFGYPKPDNVIN</sequence>
<gene>
    <name evidence="12" type="ORF">GSTENG00008091001</name>
</gene>
<organism evidence="12">
    <name type="scientific">Tetraodon nigroviridis</name>
    <name type="common">Spotted green pufferfish</name>
    <name type="synonym">Chelonodon nigroviridis</name>
    <dbReference type="NCBI Taxonomy" id="99883"/>
    <lineage>
        <taxon>Eukaryota</taxon>
        <taxon>Metazoa</taxon>
        <taxon>Chordata</taxon>
        <taxon>Craniata</taxon>
        <taxon>Vertebrata</taxon>
        <taxon>Euteleostomi</taxon>
        <taxon>Actinopterygii</taxon>
        <taxon>Neopterygii</taxon>
        <taxon>Teleostei</taxon>
        <taxon>Neoteleostei</taxon>
        <taxon>Acanthomorphata</taxon>
        <taxon>Eupercaria</taxon>
        <taxon>Tetraodontiformes</taxon>
        <taxon>Tetradontoidea</taxon>
        <taxon>Tetraodontidae</taxon>
        <taxon>Tetraodon</taxon>
    </lineage>
</organism>
<dbReference type="SUPFAM" id="SSF52540">
    <property type="entry name" value="P-loop containing nucleoside triphosphate hydrolases"/>
    <property type="match status" value="1"/>
</dbReference>
<evidence type="ECO:0000256" key="4">
    <source>
        <dbReference type="ARBA" id="ARBA00022692"/>
    </source>
</evidence>
<feature type="non-terminal residue" evidence="12">
    <location>
        <position position="1"/>
    </location>
</feature>
<accession>Q4T2Z4</accession>
<dbReference type="AlphaFoldDB" id="Q4T2Z4"/>
<evidence type="ECO:0000256" key="10">
    <source>
        <dbReference type="ARBA" id="ARBA00023277"/>
    </source>
</evidence>
<evidence type="ECO:0000313" key="12">
    <source>
        <dbReference type="EMBL" id="CAF92738.1"/>
    </source>
</evidence>
<dbReference type="EMBL" id="CAAE01010147">
    <property type="protein sequence ID" value="CAF92738.1"/>
    <property type="molecule type" value="Genomic_DNA"/>
</dbReference>
<dbReference type="InterPro" id="IPR005331">
    <property type="entry name" value="Sulfotransferase"/>
</dbReference>
<proteinExistence type="inferred from homology"/>
<comment type="subcellular location">
    <subcellularLocation>
        <location evidence="1 11">Golgi apparatus membrane</location>
        <topology evidence="1 11">Single-pass type II membrane protein</topology>
    </subcellularLocation>
</comment>
<keyword evidence="4" id="KW-0812">Transmembrane</keyword>
<feature type="non-terminal residue" evidence="12">
    <location>
        <position position="281"/>
    </location>
</feature>
<dbReference type="GO" id="GO:0000139">
    <property type="term" value="C:Golgi membrane"/>
    <property type="evidence" value="ECO:0007669"/>
    <property type="project" value="UniProtKB-SubCell"/>
</dbReference>
<evidence type="ECO:0000256" key="9">
    <source>
        <dbReference type="ARBA" id="ARBA00023180"/>
    </source>
</evidence>
<evidence type="ECO:0000256" key="7">
    <source>
        <dbReference type="ARBA" id="ARBA00023034"/>
    </source>
</evidence>
<dbReference type="Pfam" id="PF03567">
    <property type="entry name" value="Sulfotransfer_2"/>
    <property type="match status" value="1"/>
</dbReference>
<dbReference type="InterPro" id="IPR027417">
    <property type="entry name" value="P-loop_NTPase"/>
</dbReference>
<reference evidence="12" key="2">
    <citation type="submission" date="2004-02" db="EMBL/GenBank/DDBJ databases">
        <authorList>
            <consortium name="Genoscope"/>
            <consortium name="Whitehead Institute Centre for Genome Research"/>
        </authorList>
    </citation>
    <scope>NUCLEOTIDE SEQUENCE</scope>
</reference>
<keyword evidence="5 11" id="KW-0735">Signal-anchor</keyword>
<evidence type="ECO:0000256" key="3">
    <source>
        <dbReference type="ARBA" id="ARBA00022679"/>
    </source>
</evidence>
<keyword evidence="7 11" id="KW-0333">Golgi apparatus</keyword>
<comment type="caution">
    <text evidence="12">The sequence shown here is derived from an EMBL/GenBank/DDBJ whole genome shotgun (WGS) entry which is preliminary data.</text>
</comment>
<dbReference type="PANTHER" id="PTHR12137:SF4">
    <property type="entry name" value="CARBOHYDRATE SULFOTRANSFERASE 12"/>
    <property type="match status" value="1"/>
</dbReference>
<keyword evidence="9 11" id="KW-0325">Glycoprotein</keyword>
<dbReference type="PANTHER" id="PTHR12137">
    <property type="entry name" value="CARBOHYDRATE SULFOTRANSFERASE"/>
    <property type="match status" value="1"/>
</dbReference>
<keyword evidence="10 11" id="KW-0119">Carbohydrate metabolism</keyword>
<protein>
    <recommendedName>
        <fullName evidence="11">Carbohydrate sulfotransferase</fullName>
        <ecNumber evidence="11">2.8.2.-</ecNumber>
    </recommendedName>
</protein>
<evidence type="ECO:0000256" key="8">
    <source>
        <dbReference type="ARBA" id="ARBA00023136"/>
    </source>
</evidence>
<dbReference type="GO" id="GO:0016051">
    <property type="term" value="P:carbohydrate biosynthetic process"/>
    <property type="evidence" value="ECO:0007669"/>
    <property type="project" value="InterPro"/>
</dbReference>
<evidence type="ECO:0000256" key="11">
    <source>
        <dbReference type="RuleBase" id="RU364020"/>
    </source>
</evidence>
<name>Q4T2Z4_TETNG</name>
<dbReference type="EC" id="2.8.2.-" evidence="11"/>
<evidence type="ECO:0000256" key="2">
    <source>
        <dbReference type="ARBA" id="ARBA00006339"/>
    </source>
</evidence>
<evidence type="ECO:0000256" key="1">
    <source>
        <dbReference type="ARBA" id="ARBA00004323"/>
    </source>
</evidence>
<evidence type="ECO:0000256" key="5">
    <source>
        <dbReference type="ARBA" id="ARBA00022968"/>
    </source>
</evidence>
<keyword evidence="6" id="KW-1133">Transmembrane helix</keyword>
<dbReference type="GO" id="GO:0030166">
    <property type="term" value="P:proteoglycan biosynthetic process"/>
    <property type="evidence" value="ECO:0007669"/>
    <property type="project" value="TreeGrafter"/>
</dbReference>
<dbReference type="GO" id="GO:0008146">
    <property type="term" value="F:sulfotransferase activity"/>
    <property type="evidence" value="ECO:0007669"/>
    <property type="project" value="InterPro"/>
</dbReference>
<dbReference type="KEGG" id="tng:GSTEN00008091G001"/>
<keyword evidence="8" id="KW-0472">Membrane</keyword>
<dbReference type="InterPro" id="IPR018011">
    <property type="entry name" value="Carb_sulfotrans_8-10"/>
</dbReference>
<evidence type="ECO:0000256" key="6">
    <source>
        <dbReference type="ARBA" id="ARBA00022989"/>
    </source>
</evidence>